<name>A0ABW7YKF6_9ACTN</name>
<feature type="domain" description="AB hydrolase-1" evidence="1">
    <location>
        <begin position="41"/>
        <end position="300"/>
    </location>
</feature>
<accession>A0ABW7YKF6</accession>
<evidence type="ECO:0000313" key="3">
    <source>
        <dbReference type="Proteomes" id="UP001612741"/>
    </source>
</evidence>
<dbReference type="PANTHER" id="PTHR43798">
    <property type="entry name" value="MONOACYLGLYCEROL LIPASE"/>
    <property type="match status" value="1"/>
</dbReference>
<organism evidence="2 3">
    <name type="scientific">Nonomuraea typhae</name>
    <dbReference type="NCBI Taxonomy" id="2603600"/>
    <lineage>
        <taxon>Bacteria</taxon>
        <taxon>Bacillati</taxon>
        <taxon>Actinomycetota</taxon>
        <taxon>Actinomycetes</taxon>
        <taxon>Streptosporangiales</taxon>
        <taxon>Streptosporangiaceae</taxon>
        <taxon>Nonomuraea</taxon>
    </lineage>
</organism>
<proteinExistence type="predicted"/>
<evidence type="ECO:0000313" key="2">
    <source>
        <dbReference type="EMBL" id="MFI6496085.1"/>
    </source>
</evidence>
<gene>
    <name evidence="2" type="ORF">ACIBG2_01820</name>
</gene>
<reference evidence="2 3" key="1">
    <citation type="submission" date="2024-10" db="EMBL/GenBank/DDBJ databases">
        <title>The Natural Products Discovery Center: Release of the First 8490 Sequenced Strains for Exploring Actinobacteria Biosynthetic Diversity.</title>
        <authorList>
            <person name="Kalkreuter E."/>
            <person name="Kautsar S.A."/>
            <person name="Yang D."/>
            <person name="Bader C.D."/>
            <person name="Teijaro C.N."/>
            <person name="Fluegel L."/>
            <person name="Davis C.M."/>
            <person name="Simpson J.R."/>
            <person name="Lauterbach L."/>
            <person name="Steele A.D."/>
            <person name="Gui C."/>
            <person name="Meng S."/>
            <person name="Li G."/>
            <person name="Viehrig K."/>
            <person name="Ye F."/>
            <person name="Su P."/>
            <person name="Kiefer A.F."/>
            <person name="Nichols A."/>
            <person name="Cepeda A.J."/>
            <person name="Yan W."/>
            <person name="Fan B."/>
            <person name="Jiang Y."/>
            <person name="Adhikari A."/>
            <person name="Zheng C.-J."/>
            <person name="Schuster L."/>
            <person name="Cowan T.M."/>
            <person name="Smanski M.J."/>
            <person name="Chevrette M.G."/>
            <person name="De Carvalho L.P.S."/>
            <person name="Shen B."/>
        </authorList>
    </citation>
    <scope>NUCLEOTIDE SEQUENCE [LARGE SCALE GENOMIC DNA]</scope>
    <source>
        <strain evidence="2 3">NPDC050545</strain>
    </source>
</reference>
<dbReference type="RefSeq" id="WP_397077995.1">
    <property type="nucleotide sequence ID" value="NZ_JBITGY010000001.1"/>
</dbReference>
<dbReference type="SUPFAM" id="SSF53474">
    <property type="entry name" value="alpha/beta-Hydrolases"/>
    <property type="match status" value="1"/>
</dbReference>
<dbReference type="InterPro" id="IPR000073">
    <property type="entry name" value="AB_hydrolase_1"/>
</dbReference>
<sequence length="316" mass="33305">MRHSDWGTVSPRWAGIRSETAIVRGHAVHYLRAGRGGPVHLLLHPLGGSATLWMDLIPHLADLGRVIVPDLPGTVFGHTDLPHPRAARLAPNVRFVGAFAEELGLEKVTAHGWSMGGMLATMAAAASPELVGRLVLATPALPAVVPGDEARWWRTTGRLVLSAGPPVARALARVAGRAVLEQKVRTYADPATLTGGARLLGGDLTRLSPEMAALLVDELRAARPARLADAVTAFASVMRTVFVDPEPARAAIAAVTAPALVLWGGADRIEVDGVRADLAVRRPDWVQHVIPTAGHAFPLETPAEYAAAVAGWSDSV</sequence>
<evidence type="ECO:0000259" key="1">
    <source>
        <dbReference type="Pfam" id="PF00561"/>
    </source>
</evidence>
<dbReference type="Gene3D" id="3.40.50.1820">
    <property type="entry name" value="alpha/beta hydrolase"/>
    <property type="match status" value="1"/>
</dbReference>
<protein>
    <submittedName>
        <fullName evidence="2">Alpha/beta fold hydrolase</fullName>
    </submittedName>
</protein>
<dbReference type="InterPro" id="IPR050266">
    <property type="entry name" value="AB_hydrolase_sf"/>
</dbReference>
<dbReference type="EMBL" id="JBITGY010000001">
    <property type="protein sequence ID" value="MFI6496085.1"/>
    <property type="molecule type" value="Genomic_DNA"/>
</dbReference>
<keyword evidence="3" id="KW-1185">Reference proteome</keyword>
<keyword evidence="2" id="KW-0378">Hydrolase</keyword>
<dbReference type="InterPro" id="IPR029058">
    <property type="entry name" value="AB_hydrolase_fold"/>
</dbReference>
<dbReference type="GO" id="GO:0016787">
    <property type="term" value="F:hydrolase activity"/>
    <property type="evidence" value="ECO:0007669"/>
    <property type="project" value="UniProtKB-KW"/>
</dbReference>
<dbReference type="Pfam" id="PF00561">
    <property type="entry name" value="Abhydrolase_1"/>
    <property type="match status" value="1"/>
</dbReference>
<dbReference type="Proteomes" id="UP001612741">
    <property type="component" value="Unassembled WGS sequence"/>
</dbReference>
<comment type="caution">
    <text evidence="2">The sequence shown here is derived from an EMBL/GenBank/DDBJ whole genome shotgun (WGS) entry which is preliminary data.</text>
</comment>